<dbReference type="EMBL" id="WKKX01000034">
    <property type="protein sequence ID" value="MSE07487.1"/>
    <property type="molecule type" value="Genomic_DNA"/>
</dbReference>
<comment type="catalytic activity">
    <reaction evidence="1 9">
        <text>D-mannonate = 2-dehydro-3-deoxy-D-gluconate + H2O</text>
        <dbReference type="Rhea" id="RHEA:20097"/>
        <dbReference type="ChEBI" id="CHEBI:15377"/>
        <dbReference type="ChEBI" id="CHEBI:17767"/>
        <dbReference type="ChEBI" id="CHEBI:57990"/>
        <dbReference type="EC" id="4.2.1.8"/>
    </reaction>
</comment>
<comment type="function">
    <text evidence="2 9">Catalyzes the dehydration of D-mannonate.</text>
</comment>
<keyword evidence="7 9" id="KW-0464">Manganese</keyword>
<evidence type="ECO:0000256" key="3">
    <source>
        <dbReference type="ARBA" id="ARBA00004892"/>
    </source>
</evidence>
<keyword evidence="8 9" id="KW-0456">Lyase</keyword>
<reference evidence="12 13" key="1">
    <citation type="submission" date="2019-11" db="EMBL/GenBank/DDBJ databases">
        <title>Draft Genome Sequence of Plant Growth-Promoting Rhizosphere-Associated Bacteria.</title>
        <authorList>
            <person name="Vasilyev I.Y."/>
            <person name="Radchenko V."/>
            <person name="Ilnitskaya E.V."/>
        </authorList>
    </citation>
    <scope>NUCLEOTIDE SEQUENCE [LARGE SCALE GENOMIC DNA]</scope>
    <source>
        <strain evidence="11 13">VRA_01-1sq_f</strain>
        <strain evidence="10 12">VRA_1sq_f</strain>
    </source>
</reference>
<dbReference type="InterPro" id="IPR036237">
    <property type="entry name" value="Xyl_isomerase-like_sf"/>
</dbReference>
<dbReference type="HAMAP" id="MF_00106">
    <property type="entry name" value="UxuA"/>
    <property type="match status" value="1"/>
</dbReference>
<evidence type="ECO:0000256" key="5">
    <source>
        <dbReference type="ARBA" id="ARBA00012927"/>
    </source>
</evidence>
<dbReference type="GO" id="GO:0008927">
    <property type="term" value="F:mannonate dehydratase activity"/>
    <property type="evidence" value="ECO:0007669"/>
    <property type="project" value="UniProtKB-UniRule"/>
</dbReference>
<dbReference type="InterPro" id="IPR004628">
    <property type="entry name" value="Man_deHydtase"/>
</dbReference>
<evidence type="ECO:0000256" key="1">
    <source>
        <dbReference type="ARBA" id="ARBA00001794"/>
    </source>
</evidence>
<dbReference type="GO" id="GO:0030145">
    <property type="term" value="F:manganese ion binding"/>
    <property type="evidence" value="ECO:0007669"/>
    <property type="project" value="TreeGrafter"/>
</dbReference>
<evidence type="ECO:0000256" key="9">
    <source>
        <dbReference type="HAMAP-Rule" id="MF_00106"/>
    </source>
</evidence>
<comment type="cofactor">
    <cofactor evidence="9">
        <name>Fe(2+)</name>
        <dbReference type="ChEBI" id="CHEBI:29033"/>
    </cofactor>
    <cofactor evidence="9">
        <name>Mn(2+)</name>
        <dbReference type="ChEBI" id="CHEBI:29035"/>
    </cofactor>
</comment>
<dbReference type="SUPFAM" id="SSF51658">
    <property type="entry name" value="Xylose isomerase-like"/>
    <property type="match status" value="1"/>
</dbReference>
<dbReference type="Gene3D" id="3.20.20.150">
    <property type="entry name" value="Divalent-metal-dependent TIM barrel enzymes"/>
    <property type="match status" value="1"/>
</dbReference>
<dbReference type="GO" id="GO:0042840">
    <property type="term" value="P:D-glucuronate catabolic process"/>
    <property type="evidence" value="ECO:0007669"/>
    <property type="project" value="TreeGrafter"/>
</dbReference>
<protein>
    <recommendedName>
        <fullName evidence="5 9">Mannonate dehydratase</fullName>
        <ecNumber evidence="5 9">4.2.1.8</ecNumber>
    </recommendedName>
    <alternativeName>
        <fullName evidence="9">D-mannonate hydro-lyase</fullName>
    </alternativeName>
</protein>
<keyword evidence="6 9" id="KW-0408">Iron</keyword>
<dbReference type="UniPathway" id="UPA00246"/>
<dbReference type="EMBL" id="WKKZ01000033">
    <property type="protein sequence ID" value="MSE04650.1"/>
    <property type="molecule type" value="Genomic_DNA"/>
</dbReference>
<dbReference type="PANTHER" id="PTHR30387:SF2">
    <property type="entry name" value="MANNONATE DEHYDRATASE"/>
    <property type="match status" value="1"/>
</dbReference>
<organism evidence="10 12">
    <name type="scientific">Ligilactobacillus salivarius</name>
    <dbReference type="NCBI Taxonomy" id="1624"/>
    <lineage>
        <taxon>Bacteria</taxon>
        <taxon>Bacillati</taxon>
        <taxon>Bacillota</taxon>
        <taxon>Bacilli</taxon>
        <taxon>Lactobacillales</taxon>
        <taxon>Lactobacillaceae</taxon>
        <taxon>Ligilactobacillus</taxon>
    </lineage>
</organism>
<comment type="caution">
    <text evidence="10">The sequence shown here is derived from an EMBL/GenBank/DDBJ whole genome shotgun (WGS) entry which is preliminary data.</text>
</comment>
<evidence type="ECO:0000256" key="8">
    <source>
        <dbReference type="ARBA" id="ARBA00023239"/>
    </source>
</evidence>
<dbReference type="PIRSF" id="PIRSF016049">
    <property type="entry name" value="Man_dehyd"/>
    <property type="match status" value="1"/>
</dbReference>
<dbReference type="PANTHER" id="PTHR30387">
    <property type="entry name" value="MANNONATE DEHYDRATASE"/>
    <property type="match status" value="1"/>
</dbReference>
<evidence type="ECO:0000256" key="2">
    <source>
        <dbReference type="ARBA" id="ARBA00002713"/>
    </source>
</evidence>
<evidence type="ECO:0000256" key="6">
    <source>
        <dbReference type="ARBA" id="ARBA00023004"/>
    </source>
</evidence>
<dbReference type="Proteomes" id="UP000467635">
    <property type="component" value="Unassembled WGS sequence"/>
</dbReference>
<evidence type="ECO:0000256" key="4">
    <source>
        <dbReference type="ARBA" id="ARBA00007389"/>
    </source>
</evidence>
<evidence type="ECO:0000256" key="7">
    <source>
        <dbReference type="ARBA" id="ARBA00023211"/>
    </source>
</evidence>
<dbReference type="NCBIfam" id="NF003027">
    <property type="entry name" value="PRK03906.1"/>
    <property type="match status" value="1"/>
</dbReference>
<comment type="pathway">
    <text evidence="3 9">Carbohydrate metabolism; pentose and glucuronate interconversion.</text>
</comment>
<dbReference type="Pfam" id="PF03786">
    <property type="entry name" value="UxuA"/>
    <property type="match status" value="1"/>
</dbReference>
<accession>A0A6A8LR48</accession>
<dbReference type="EC" id="4.2.1.8" evidence="5 9"/>
<evidence type="ECO:0000313" key="13">
    <source>
        <dbReference type="Proteomes" id="UP000467635"/>
    </source>
</evidence>
<sequence>MGNMKNMGFRWFGSNDDAIKLEEIKQIPGTTQVVGALYDVPVGEVWPEEKIKALKDEVEAAGLKLEVIESVNIHDDIKIGLPSRDKYIENYKQTIKNLAKYGIKVICYNFMPVFDWLRTNLHYQLADGSNVMEFEEKLVEKSPEEIIKDVQENSNGYILPGWEPERLAEIKRLFDAYKDVDAKKLTENLKYFLDEIIPVCEEYDVRMAMHPDDPPRPLFGLPRIYKNRDDMVAIEELHESRYNGFTICTGSLGENPDNDVPAIVREFVGKDRAPFIHVRNIKHMGDGNFHESAHLSSEGSLDIYEIMKALHDEGFDGYIRPDHGRNIWGEDGRPGYGLYDRALGIAYLNGLWEAIDKEEK</sequence>
<evidence type="ECO:0000313" key="12">
    <source>
        <dbReference type="Proteomes" id="UP000437575"/>
    </source>
</evidence>
<evidence type="ECO:0000313" key="11">
    <source>
        <dbReference type="EMBL" id="MSE07487.1"/>
    </source>
</evidence>
<dbReference type="AlphaFoldDB" id="A0A6A8LR48"/>
<dbReference type="Proteomes" id="UP000437575">
    <property type="component" value="Unassembled WGS sequence"/>
</dbReference>
<comment type="similarity">
    <text evidence="4 9">Belongs to the mannonate dehydratase family.</text>
</comment>
<evidence type="ECO:0000313" key="10">
    <source>
        <dbReference type="EMBL" id="MSE04650.1"/>
    </source>
</evidence>
<proteinExistence type="inferred from homology"/>
<gene>
    <name evidence="9 10" type="primary">uxuA</name>
    <name evidence="11" type="ORF">GKC33_01765</name>
    <name evidence="10" type="ORF">GKC34_02015</name>
</gene>
<dbReference type="NCBIfam" id="TIGR00695">
    <property type="entry name" value="uxuA"/>
    <property type="match status" value="1"/>
</dbReference>
<dbReference type="GO" id="GO:0008198">
    <property type="term" value="F:ferrous iron binding"/>
    <property type="evidence" value="ECO:0007669"/>
    <property type="project" value="TreeGrafter"/>
</dbReference>
<name>A0A6A8LR48_9LACO</name>